<evidence type="ECO:0000313" key="2">
    <source>
        <dbReference type="EMBL" id="MVT00737.1"/>
    </source>
</evidence>
<gene>
    <name evidence="2" type="ORF">GO014_17065</name>
</gene>
<evidence type="ECO:0000313" key="3">
    <source>
        <dbReference type="Proteomes" id="UP000438106"/>
    </source>
</evidence>
<dbReference type="AlphaFoldDB" id="A0A7X3FU09"/>
<keyword evidence="2" id="KW-0808">Transferase</keyword>
<sequence length="269" mass="29596">MGTRGPTTGGEPVIDDQWEVRRQGSPAANQFKPYMIAVEVTKEEADVPETIRLTPTEMLSRLMPHILEMESQADGKRIAIGIAGGPGTGKSTLAAELVAMLNAVRPGSSALVPMDGFHMKHAKIEAMGQTEFKGAPHTFEGAAFVSFLHHLKHAREAVNGPGYSRKIEDTVDDAFTVDPEVRVLVVEGNYLLLTEGPWAGVKAQLDYAVFVHVPRDTVRERLMKRHGEEGLFTAERNKAHIERNDLPNYDLVESSRERADVVFELEVSG</sequence>
<proteinExistence type="predicted"/>
<comment type="caution">
    <text evidence="2">The sequence shown here is derived from an EMBL/GenBank/DDBJ whole genome shotgun (WGS) entry which is preliminary data.</text>
</comment>
<dbReference type="EMBL" id="WQRF01000009">
    <property type="protein sequence ID" value="MVT00737.1"/>
    <property type="molecule type" value="Genomic_DNA"/>
</dbReference>
<dbReference type="GO" id="GO:0005524">
    <property type="term" value="F:ATP binding"/>
    <property type="evidence" value="ECO:0007669"/>
    <property type="project" value="InterPro"/>
</dbReference>
<evidence type="ECO:0000259" key="1">
    <source>
        <dbReference type="Pfam" id="PF00485"/>
    </source>
</evidence>
<accession>A0A7X3FU09</accession>
<dbReference type="SUPFAM" id="SSF52540">
    <property type="entry name" value="P-loop containing nucleoside triphosphate hydrolases"/>
    <property type="match status" value="1"/>
</dbReference>
<reference evidence="2 3" key="1">
    <citation type="submission" date="2019-12" db="EMBL/GenBank/DDBJ databases">
        <title>Devosia maris sp. nov., isolated from the deep seawater.</title>
        <authorList>
            <person name="Liu Y."/>
        </authorList>
    </citation>
    <scope>NUCLEOTIDE SEQUENCE [LARGE SCALE GENOMIC DNA]</scope>
    <source>
        <strain evidence="2 3">L53-10-65</strain>
    </source>
</reference>
<dbReference type="InterPro" id="IPR006083">
    <property type="entry name" value="PRK/URK"/>
</dbReference>
<feature type="domain" description="Phosphoribulokinase/uridine kinase" evidence="1">
    <location>
        <begin position="80"/>
        <end position="264"/>
    </location>
</feature>
<dbReference type="PANTHER" id="PTHR10285">
    <property type="entry name" value="URIDINE KINASE"/>
    <property type="match status" value="1"/>
</dbReference>
<dbReference type="InterPro" id="IPR027417">
    <property type="entry name" value="P-loop_NTPase"/>
</dbReference>
<dbReference type="GO" id="GO:0016301">
    <property type="term" value="F:kinase activity"/>
    <property type="evidence" value="ECO:0007669"/>
    <property type="project" value="UniProtKB-KW"/>
</dbReference>
<dbReference type="Gene3D" id="3.40.50.300">
    <property type="entry name" value="P-loop containing nucleotide triphosphate hydrolases"/>
    <property type="match status" value="1"/>
</dbReference>
<protein>
    <submittedName>
        <fullName evidence="2">Nucleoside/nucleotide kinase family protein</fullName>
    </submittedName>
</protein>
<dbReference type="Pfam" id="PF00485">
    <property type="entry name" value="PRK"/>
    <property type="match status" value="1"/>
</dbReference>
<keyword evidence="2" id="KW-0418">Kinase</keyword>
<organism evidence="2 3">
    <name type="scientific">Devosia marina</name>
    <dbReference type="NCBI Taxonomy" id="2683198"/>
    <lineage>
        <taxon>Bacteria</taxon>
        <taxon>Pseudomonadati</taxon>
        <taxon>Pseudomonadota</taxon>
        <taxon>Alphaproteobacteria</taxon>
        <taxon>Hyphomicrobiales</taxon>
        <taxon>Devosiaceae</taxon>
        <taxon>Devosia</taxon>
    </lineage>
</organism>
<keyword evidence="3" id="KW-1185">Reference proteome</keyword>
<dbReference type="Proteomes" id="UP000438106">
    <property type="component" value="Unassembled WGS sequence"/>
</dbReference>
<name>A0A7X3FU09_9HYPH</name>